<evidence type="ECO:0000313" key="3">
    <source>
        <dbReference type="EMBL" id="KAK3365764.1"/>
    </source>
</evidence>
<reference evidence="3" key="1">
    <citation type="journal article" date="2023" name="Mol. Phylogenet. Evol.">
        <title>Genome-scale phylogeny and comparative genomics of the fungal order Sordariales.</title>
        <authorList>
            <person name="Hensen N."/>
            <person name="Bonometti L."/>
            <person name="Westerberg I."/>
            <person name="Brannstrom I.O."/>
            <person name="Guillou S."/>
            <person name="Cros-Aarteil S."/>
            <person name="Calhoun S."/>
            <person name="Haridas S."/>
            <person name="Kuo A."/>
            <person name="Mondo S."/>
            <person name="Pangilinan J."/>
            <person name="Riley R."/>
            <person name="LaButti K."/>
            <person name="Andreopoulos B."/>
            <person name="Lipzen A."/>
            <person name="Chen C."/>
            <person name="Yan M."/>
            <person name="Daum C."/>
            <person name="Ng V."/>
            <person name="Clum A."/>
            <person name="Steindorff A."/>
            <person name="Ohm R.A."/>
            <person name="Martin F."/>
            <person name="Silar P."/>
            <person name="Natvig D.O."/>
            <person name="Lalanne C."/>
            <person name="Gautier V."/>
            <person name="Ament-Velasquez S.L."/>
            <person name="Kruys A."/>
            <person name="Hutchinson M.I."/>
            <person name="Powell A.J."/>
            <person name="Barry K."/>
            <person name="Miller A.N."/>
            <person name="Grigoriev I.V."/>
            <person name="Debuchy R."/>
            <person name="Gladieux P."/>
            <person name="Hiltunen Thoren M."/>
            <person name="Johannesson H."/>
        </authorList>
    </citation>
    <scope>NUCLEOTIDE SEQUENCE</scope>
    <source>
        <strain evidence="3">CBS 958.72</strain>
    </source>
</reference>
<gene>
    <name evidence="3" type="ORF">B0T24DRAFT_723437</name>
</gene>
<proteinExistence type="predicted"/>
<name>A0AAE0JWQ0_9PEZI</name>
<sequence length="355" mass="38649">MSLDAENGQDPKSHPRDRNRQTKAERVQHIAPPLLSPRMTSTDNPASSSSAALPEPKAEQPVQSFRDRLFPPAKSIPDAKSSTNAHQRNSRGKTSIAPFFKTLEAAFRDEQEASSGATPPSHQPRRETSPDTDPEDIIKQLKDHYLQTAETLQERAAMQMQLTHSELARKLRELSKGEAAFLAVAEQHGESVFGAPLSQFSIRSRQRGADGTARVEKNTAGELDAAAQRHLAEFETHVAQLFKEYALAEAEIAKAYRALDPEEAVVTAAADGTDYDDVGGLPACASSDDDSAAAAAAASDILSKFRAAIETEIEEAEAEAEKLGEAAAALLKEIETEYRKKVTPDFHVFFKSIEE</sequence>
<keyword evidence="1" id="KW-0175">Coiled coil</keyword>
<feature type="compositionally biased region" description="Basic and acidic residues" evidence="2">
    <location>
        <begin position="9"/>
        <end position="28"/>
    </location>
</feature>
<comment type="caution">
    <text evidence="3">The sequence shown here is derived from an EMBL/GenBank/DDBJ whole genome shotgun (WGS) entry which is preliminary data.</text>
</comment>
<dbReference type="EMBL" id="JAULSN010000008">
    <property type="protein sequence ID" value="KAK3365764.1"/>
    <property type="molecule type" value="Genomic_DNA"/>
</dbReference>
<feature type="region of interest" description="Disordered" evidence="2">
    <location>
        <begin position="1"/>
        <end position="135"/>
    </location>
</feature>
<reference evidence="3" key="2">
    <citation type="submission" date="2023-06" db="EMBL/GenBank/DDBJ databases">
        <authorList>
            <consortium name="Lawrence Berkeley National Laboratory"/>
            <person name="Haridas S."/>
            <person name="Hensen N."/>
            <person name="Bonometti L."/>
            <person name="Westerberg I."/>
            <person name="Brannstrom I.O."/>
            <person name="Guillou S."/>
            <person name="Cros-Aarteil S."/>
            <person name="Calhoun S."/>
            <person name="Kuo A."/>
            <person name="Mondo S."/>
            <person name="Pangilinan J."/>
            <person name="Riley R."/>
            <person name="Labutti K."/>
            <person name="Andreopoulos B."/>
            <person name="Lipzen A."/>
            <person name="Chen C."/>
            <person name="Yanf M."/>
            <person name="Daum C."/>
            <person name="Ng V."/>
            <person name="Clum A."/>
            <person name="Steindorff A."/>
            <person name="Ohm R."/>
            <person name="Martin F."/>
            <person name="Silar P."/>
            <person name="Natvig D."/>
            <person name="Lalanne C."/>
            <person name="Gautier V."/>
            <person name="Ament-Velasquez S.L."/>
            <person name="Kruys A."/>
            <person name="Hutchinson M.I."/>
            <person name="Powell A.J."/>
            <person name="Barry K."/>
            <person name="Miller A.N."/>
            <person name="Grigoriev I.V."/>
            <person name="Debuchy R."/>
            <person name="Gladieux P."/>
            <person name="Thoren M.H."/>
            <person name="Johannesson H."/>
        </authorList>
    </citation>
    <scope>NUCLEOTIDE SEQUENCE</scope>
    <source>
        <strain evidence="3">CBS 958.72</strain>
    </source>
</reference>
<evidence type="ECO:0000256" key="1">
    <source>
        <dbReference type="SAM" id="Coils"/>
    </source>
</evidence>
<keyword evidence="4" id="KW-1185">Reference proteome</keyword>
<dbReference type="Proteomes" id="UP001287356">
    <property type="component" value="Unassembled WGS sequence"/>
</dbReference>
<protein>
    <submittedName>
        <fullName evidence="3">Uncharacterized protein</fullName>
    </submittedName>
</protein>
<evidence type="ECO:0000256" key="2">
    <source>
        <dbReference type="SAM" id="MobiDB-lite"/>
    </source>
</evidence>
<accession>A0AAE0JWQ0</accession>
<organism evidence="3 4">
    <name type="scientific">Lasiosphaeria ovina</name>
    <dbReference type="NCBI Taxonomy" id="92902"/>
    <lineage>
        <taxon>Eukaryota</taxon>
        <taxon>Fungi</taxon>
        <taxon>Dikarya</taxon>
        <taxon>Ascomycota</taxon>
        <taxon>Pezizomycotina</taxon>
        <taxon>Sordariomycetes</taxon>
        <taxon>Sordariomycetidae</taxon>
        <taxon>Sordariales</taxon>
        <taxon>Lasiosphaeriaceae</taxon>
        <taxon>Lasiosphaeria</taxon>
    </lineage>
</organism>
<feature type="coiled-coil region" evidence="1">
    <location>
        <begin position="306"/>
        <end position="333"/>
    </location>
</feature>
<evidence type="ECO:0000313" key="4">
    <source>
        <dbReference type="Proteomes" id="UP001287356"/>
    </source>
</evidence>
<dbReference type="AlphaFoldDB" id="A0AAE0JWQ0"/>